<proteinExistence type="predicted"/>
<evidence type="ECO:0000256" key="3">
    <source>
        <dbReference type="ARBA" id="ARBA00023163"/>
    </source>
</evidence>
<dbReference type="InterPro" id="IPR001138">
    <property type="entry name" value="Zn2Cys6_DnaBD"/>
</dbReference>
<dbReference type="GO" id="GO:0008270">
    <property type="term" value="F:zinc ion binding"/>
    <property type="evidence" value="ECO:0007669"/>
    <property type="project" value="InterPro"/>
</dbReference>
<dbReference type="EMBL" id="KN847339">
    <property type="protein sequence ID" value="KIW39970.1"/>
    <property type="molecule type" value="Genomic_DNA"/>
</dbReference>
<dbReference type="GO" id="GO:0003677">
    <property type="term" value="F:DNA binding"/>
    <property type="evidence" value="ECO:0007669"/>
    <property type="project" value="UniProtKB-KW"/>
</dbReference>
<feature type="compositionally biased region" description="Basic residues" evidence="5">
    <location>
        <begin position="138"/>
        <end position="147"/>
    </location>
</feature>
<feature type="compositionally biased region" description="Basic and acidic residues" evidence="5">
    <location>
        <begin position="111"/>
        <end position="121"/>
    </location>
</feature>
<dbReference type="GO" id="GO:0000981">
    <property type="term" value="F:DNA-binding transcription factor activity, RNA polymerase II-specific"/>
    <property type="evidence" value="ECO:0007669"/>
    <property type="project" value="InterPro"/>
</dbReference>
<dbReference type="Gene3D" id="4.10.240.10">
    <property type="entry name" value="Zn(2)-C6 fungal-type DNA-binding domain"/>
    <property type="match status" value="1"/>
</dbReference>
<evidence type="ECO:0000313" key="7">
    <source>
        <dbReference type="EMBL" id="KIW39970.1"/>
    </source>
</evidence>
<protein>
    <recommendedName>
        <fullName evidence="6">Zn(2)-C6 fungal-type domain-containing protein</fullName>
    </recommendedName>
</protein>
<sequence length="154" mass="17286">MSKQESKDPFKDWKMKRHRACERCQDKKAKCEWMTEGAACIRCHSRGQPCTLRRTTKNATLERGETSSSGLGQRSSRSPRPLTSTTRRSNNDPHGDVDIPIDPRLLAADQENQRKDTDKGKGKGKGKAEDEDEDTDKGKRKGKGKGKAKAEDEK</sequence>
<keyword evidence="2" id="KW-0238">DNA-binding</keyword>
<keyword evidence="8" id="KW-1185">Reference proteome</keyword>
<keyword evidence="4" id="KW-0539">Nucleus</keyword>
<keyword evidence="1" id="KW-0805">Transcription regulation</keyword>
<feature type="compositionally biased region" description="Low complexity" evidence="5">
    <location>
        <begin position="67"/>
        <end position="88"/>
    </location>
</feature>
<dbReference type="Pfam" id="PF00172">
    <property type="entry name" value="Zn_clus"/>
    <property type="match status" value="1"/>
</dbReference>
<evidence type="ECO:0000256" key="4">
    <source>
        <dbReference type="ARBA" id="ARBA00023242"/>
    </source>
</evidence>
<reference evidence="7 8" key="1">
    <citation type="submission" date="2015-01" db="EMBL/GenBank/DDBJ databases">
        <title>The Genome Sequence of Exophiala oligosperma CBS72588.</title>
        <authorList>
            <consortium name="The Broad Institute Genomics Platform"/>
            <person name="Cuomo C."/>
            <person name="de Hoog S."/>
            <person name="Gorbushina A."/>
            <person name="Stielow B."/>
            <person name="Teixiera M."/>
            <person name="Abouelleil A."/>
            <person name="Chapman S.B."/>
            <person name="Priest M."/>
            <person name="Young S.K."/>
            <person name="Wortman J."/>
            <person name="Nusbaum C."/>
            <person name="Birren B."/>
        </authorList>
    </citation>
    <scope>NUCLEOTIDE SEQUENCE [LARGE SCALE GENOMIC DNA]</scope>
    <source>
        <strain evidence="7 8">CBS 72588</strain>
    </source>
</reference>
<evidence type="ECO:0000256" key="1">
    <source>
        <dbReference type="ARBA" id="ARBA00023015"/>
    </source>
</evidence>
<feature type="region of interest" description="Disordered" evidence="5">
    <location>
        <begin position="51"/>
        <end position="154"/>
    </location>
</feature>
<evidence type="ECO:0000256" key="2">
    <source>
        <dbReference type="ARBA" id="ARBA00023125"/>
    </source>
</evidence>
<dbReference type="SUPFAM" id="SSF57701">
    <property type="entry name" value="Zn2/Cys6 DNA-binding domain"/>
    <property type="match status" value="1"/>
</dbReference>
<dbReference type="PROSITE" id="PS50048">
    <property type="entry name" value="ZN2_CY6_FUNGAL_2"/>
    <property type="match status" value="1"/>
</dbReference>
<name>A0A0D2DC14_9EURO</name>
<dbReference type="AlphaFoldDB" id="A0A0D2DC14"/>
<evidence type="ECO:0000256" key="5">
    <source>
        <dbReference type="SAM" id="MobiDB-lite"/>
    </source>
</evidence>
<dbReference type="GeneID" id="27360603"/>
<dbReference type="RefSeq" id="XP_016260186.1">
    <property type="nucleotide sequence ID" value="XM_016409878.1"/>
</dbReference>
<evidence type="ECO:0000259" key="6">
    <source>
        <dbReference type="PROSITE" id="PS50048"/>
    </source>
</evidence>
<dbReference type="HOGENOM" id="CLU_1704253_0_0_1"/>
<accession>A0A0D2DC14</accession>
<organism evidence="7 8">
    <name type="scientific">Exophiala oligosperma</name>
    <dbReference type="NCBI Taxonomy" id="215243"/>
    <lineage>
        <taxon>Eukaryota</taxon>
        <taxon>Fungi</taxon>
        <taxon>Dikarya</taxon>
        <taxon>Ascomycota</taxon>
        <taxon>Pezizomycotina</taxon>
        <taxon>Eurotiomycetes</taxon>
        <taxon>Chaetothyriomycetidae</taxon>
        <taxon>Chaetothyriales</taxon>
        <taxon>Herpotrichiellaceae</taxon>
        <taxon>Exophiala</taxon>
    </lineage>
</organism>
<dbReference type="Proteomes" id="UP000053342">
    <property type="component" value="Unassembled WGS sequence"/>
</dbReference>
<dbReference type="InterPro" id="IPR036864">
    <property type="entry name" value="Zn2-C6_fun-type_DNA-bd_sf"/>
</dbReference>
<keyword evidence="3" id="KW-0804">Transcription</keyword>
<gene>
    <name evidence="7" type="ORF">PV06_08529</name>
</gene>
<evidence type="ECO:0000313" key="8">
    <source>
        <dbReference type="Proteomes" id="UP000053342"/>
    </source>
</evidence>
<dbReference type="VEuPathDB" id="FungiDB:PV06_08529"/>
<feature type="domain" description="Zn(2)-C6 fungal-type" evidence="6">
    <location>
        <begin position="20"/>
        <end position="52"/>
    </location>
</feature>